<dbReference type="AlphaFoldDB" id="A0A561PCI3"/>
<gene>
    <name evidence="3" type="ORF">FHW36_108181</name>
</gene>
<dbReference type="OrthoDB" id="9811006at2"/>
<keyword evidence="4" id="KW-1185">Reference proteome</keyword>
<dbReference type="SMART" id="SM00867">
    <property type="entry name" value="YceI"/>
    <property type="match status" value="1"/>
</dbReference>
<feature type="domain" description="Lipid/polyisoprenoid-binding YceI-like" evidence="2">
    <location>
        <begin position="27"/>
        <end position="186"/>
    </location>
</feature>
<name>A0A561PCI3_9BACT</name>
<accession>A0A561PCI3</accession>
<evidence type="ECO:0000313" key="4">
    <source>
        <dbReference type="Proteomes" id="UP000320811"/>
    </source>
</evidence>
<dbReference type="Proteomes" id="UP000320811">
    <property type="component" value="Unassembled WGS sequence"/>
</dbReference>
<keyword evidence="1" id="KW-0732">Signal</keyword>
<dbReference type="SUPFAM" id="SSF101874">
    <property type="entry name" value="YceI-like"/>
    <property type="match status" value="1"/>
</dbReference>
<comment type="caution">
    <text evidence="3">The sequence shown here is derived from an EMBL/GenBank/DDBJ whole genome shotgun (WGS) entry which is preliminary data.</text>
</comment>
<feature type="chain" id="PRO_5022238407" evidence="1">
    <location>
        <begin position="26"/>
        <end position="188"/>
    </location>
</feature>
<dbReference type="PANTHER" id="PTHR34406">
    <property type="entry name" value="PROTEIN YCEI"/>
    <property type="match status" value="1"/>
</dbReference>
<sequence>MKTPAFISRLLLSGLLLLGSMHLLAQHYVPVDEGSKVKFTIVNHLIFSSTVTGYFTGLKGNIHFDPEKLKETAIEATVAVNTINTGIGKRDRDLMAEKYFNTVKFPVMKLVSTSVTATGKPNTYQFTGALTIKGITKTISFPFTTNMTAGGCQFNGQFVINRKDFQVGPDNAIDDKLTVILNVQAKKQ</sequence>
<evidence type="ECO:0000259" key="2">
    <source>
        <dbReference type="SMART" id="SM00867"/>
    </source>
</evidence>
<protein>
    <submittedName>
        <fullName evidence="3">Polyisoprenoid-binding protein YceI</fullName>
    </submittedName>
</protein>
<proteinExistence type="predicted"/>
<dbReference type="Pfam" id="PF04264">
    <property type="entry name" value="YceI"/>
    <property type="match status" value="1"/>
</dbReference>
<organism evidence="3 4">
    <name type="scientific">Chitinophaga polysaccharea</name>
    <dbReference type="NCBI Taxonomy" id="1293035"/>
    <lineage>
        <taxon>Bacteria</taxon>
        <taxon>Pseudomonadati</taxon>
        <taxon>Bacteroidota</taxon>
        <taxon>Chitinophagia</taxon>
        <taxon>Chitinophagales</taxon>
        <taxon>Chitinophagaceae</taxon>
        <taxon>Chitinophaga</taxon>
    </lineage>
</organism>
<dbReference type="RefSeq" id="WP_145673069.1">
    <property type="nucleotide sequence ID" value="NZ_VIWO01000008.1"/>
</dbReference>
<dbReference type="InterPro" id="IPR036761">
    <property type="entry name" value="TTHA0802/YceI-like_sf"/>
</dbReference>
<dbReference type="Gene3D" id="2.40.128.110">
    <property type="entry name" value="Lipid/polyisoprenoid-binding, YceI-like"/>
    <property type="match status" value="1"/>
</dbReference>
<dbReference type="EMBL" id="VIWO01000008">
    <property type="protein sequence ID" value="TWF35825.1"/>
    <property type="molecule type" value="Genomic_DNA"/>
</dbReference>
<feature type="signal peptide" evidence="1">
    <location>
        <begin position="1"/>
        <end position="25"/>
    </location>
</feature>
<evidence type="ECO:0000313" key="3">
    <source>
        <dbReference type="EMBL" id="TWF35825.1"/>
    </source>
</evidence>
<dbReference type="PANTHER" id="PTHR34406:SF1">
    <property type="entry name" value="PROTEIN YCEI"/>
    <property type="match status" value="1"/>
</dbReference>
<reference evidence="3 4" key="1">
    <citation type="submission" date="2019-06" db="EMBL/GenBank/DDBJ databases">
        <title>Sorghum-associated microbial communities from plants grown in Nebraska, USA.</title>
        <authorList>
            <person name="Schachtman D."/>
        </authorList>
    </citation>
    <scope>NUCLEOTIDE SEQUENCE [LARGE SCALE GENOMIC DNA]</scope>
    <source>
        <strain evidence="3 4">1209</strain>
    </source>
</reference>
<dbReference type="InterPro" id="IPR007372">
    <property type="entry name" value="Lipid/polyisoprenoid-bd_YceI"/>
</dbReference>
<evidence type="ECO:0000256" key="1">
    <source>
        <dbReference type="SAM" id="SignalP"/>
    </source>
</evidence>